<accession>W6TX24</accession>
<gene>
    <name evidence="1" type="ORF">BDCR2A_01437</name>
</gene>
<name>W6TX24_9SPIR</name>
<reference evidence="1 2" key="1">
    <citation type="submission" date="2013-12" db="EMBL/GenBank/DDBJ databases">
        <title>Comparative genomics of relapsing fever spirochetes.</title>
        <authorList>
            <person name="Schwan T.G."/>
            <person name="Raffel S.J."/>
            <person name="Porcella S.F."/>
        </authorList>
    </citation>
    <scope>NUCLEOTIDE SEQUENCE [LARGE SCALE GENOMIC DNA]</scope>
    <source>
        <strain evidence="1 2">CR2A</strain>
    </source>
</reference>
<dbReference type="Proteomes" id="UP000019148">
    <property type="component" value="Unassembled WGS sequence"/>
</dbReference>
<organism evidence="1 2">
    <name type="scientific">Borrelia duttonii CR2A</name>
    <dbReference type="NCBI Taxonomy" id="1432657"/>
    <lineage>
        <taxon>Bacteria</taxon>
        <taxon>Pseudomonadati</taxon>
        <taxon>Spirochaetota</taxon>
        <taxon>Spirochaetia</taxon>
        <taxon>Spirochaetales</taxon>
        <taxon>Borreliaceae</taxon>
        <taxon>Borrelia</taxon>
    </lineage>
</organism>
<evidence type="ECO:0000313" key="2">
    <source>
        <dbReference type="Proteomes" id="UP000019148"/>
    </source>
</evidence>
<dbReference type="AlphaFoldDB" id="W6TX24"/>
<evidence type="ECO:0000313" key="1">
    <source>
        <dbReference type="EMBL" id="ETZ17631.1"/>
    </source>
</evidence>
<dbReference type="PATRIC" id="fig|1432657.3.peg.1394"/>
<dbReference type="EMBL" id="AZIT01000024">
    <property type="protein sequence ID" value="ETZ17631.1"/>
    <property type="molecule type" value="Genomic_DNA"/>
</dbReference>
<comment type="caution">
    <text evidence="1">The sequence shown here is derived from an EMBL/GenBank/DDBJ whole genome shotgun (WGS) entry which is preliminary data.</text>
</comment>
<protein>
    <submittedName>
        <fullName evidence="1">Uncharacterized protein</fullName>
    </submittedName>
</protein>
<proteinExistence type="predicted"/>
<sequence length="51" mass="6190">MFLNKIILKLFHLKFDYGDVYICKIKNMNLKYKENINGKRRKIGNDQKTIK</sequence>